<comment type="caution">
    <text evidence="1">The sequence shown here is derived from an EMBL/GenBank/DDBJ whole genome shotgun (WGS) entry which is preliminary data.</text>
</comment>
<protein>
    <submittedName>
        <fullName evidence="1">Uncharacterized protein</fullName>
    </submittedName>
</protein>
<organism evidence="1 2">
    <name type="scientific">Desulfobotulus pelophilus</name>
    <dbReference type="NCBI Taxonomy" id="2823377"/>
    <lineage>
        <taxon>Bacteria</taxon>
        <taxon>Pseudomonadati</taxon>
        <taxon>Thermodesulfobacteriota</taxon>
        <taxon>Desulfobacteria</taxon>
        <taxon>Desulfobacterales</taxon>
        <taxon>Desulfobacteraceae</taxon>
        <taxon>Desulfobotulus</taxon>
    </lineage>
</organism>
<proteinExistence type="predicted"/>
<dbReference type="Proteomes" id="UP001209681">
    <property type="component" value="Unassembled WGS sequence"/>
</dbReference>
<gene>
    <name evidence="1" type="ORF">OOT00_05075</name>
</gene>
<evidence type="ECO:0000313" key="1">
    <source>
        <dbReference type="EMBL" id="MCW7753356.1"/>
    </source>
</evidence>
<accession>A0ABT3N7C7</accession>
<sequence length="124" mass="13108">MGKTLVGVKNLETFICQKDAAIYVDGSMILTPGAKDELTKRGMKIVYGPKPVMPSSTESAYPVSCPPGCTCEACMKALLLSGSASLEALVLAVTGVLKNQYGIRDPEQLVSISSQVVATIRENI</sequence>
<reference evidence="1 2" key="1">
    <citation type="submission" date="2022-11" db="EMBL/GenBank/DDBJ databases">
        <title>Desulfobotulus tamanensis H1 sp. nov. - anaerobic, alkaliphilic, sulphate reducing bacterium isolated from terrestrial mud volcano.</title>
        <authorList>
            <person name="Frolova A."/>
            <person name="Merkel A.Y."/>
            <person name="Slobodkin A.I."/>
        </authorList>
    </citation>
    <scope>NUCLEOTIDE SEQUENCE [LARGE SCALE GENOMIC DNA]</scope>
    <source>
        <strain evidence="1 2">H1</strain>
    </source>
</reference>
<dbReference type="EMBL" id="JAPFPW010000004">
    <property type="protein sequence ID" value="MCW7753356.1"/>
    <property type="molecule type" value="Genomic_DNA"/>
</dbReference>
<dbReference type="RefSeq" id="WP_265424225.1">
    <property type="nucleotide sequence ID" value="NZ_JAPFPW010000004.1"/>
</dbReference>
<name>A0ABT3N7C7_9BACT</name>
<keyword evidence="2" id="KW-1185">Reference proteome</keyword>
<evidence type="ECO:0000313" key="2">
    <source>
        <dbReference type="Proteomes" id="UP001209681"/>
    </source>
</evidence>